<evidence type="ECO:0000256" key="4">
    <source>
        <dbReference type="ARBA" id="ARBA00022723"/>
    </source>
</evidence>
<dbReference type="GO" id="GO:0005737">
    <property type="term" value="C:cytoplasm"/>
    <property type="evidence" value="ECO:0007669"/>
    <property type="project" value="UniProtKB-SubCell"/>
</dbReference>
<dbReference type="Pfam" id="PF05822">
    <property type="entry name" value="UMPH-1"/>
    <property type="match status" value="1"/>
</dbReference>
<dbReference type="GO" id="GO:0009117">
    <property type="term" value="P:nucleotide metabolic process"/>
    <property type="evidence" value="ECO:0007669"/>
    <property type="project" value="UniProtKB-KW"/>
</dbReference>
<dbReference type="InterPro" id="IPR023214">
    <property type="entry name" value="HAD_sf"/>
</dbReference>
<dbReference type="GO" id="GO:0008253">
    <property type="term" value="F:5'-nucleotidase activity"/>
    <property type="evidence" value="ECO:0007669"/>
    <property type="project" value="UniProtKB-EC"/>
</dbReference>
<keyword evidence="5 9" id="KW-0547">Nucleotide-binding</keyword>
<protein>
    <recommendedName>
        <fullName evidence="3 9">5'-nucleotidase</fullName>
        <ecNumber evidence="3 9">3.1.3.5</ecNumber>
    </recommendedName>
</protein>
<evidence type="ECO:0000256" key="7">
    <source>
        <dbReference type="ARBA" id="ARBA00022842"/>
    </source>
</evidence>
<evidence type="ECO:0000256" key="3">
    <source>
        <dbReference type="ARBA" id="ARBA00012643"/>
    </source>
</evidence>
<organism evidence="10 11">
    <name type="scientific">Strongyloides venezuelensis</name>
    <name type="common">Threadworm</name>
    <dbReference type="NCBI Taxonomy" id="75913"/>
    <lineage>
        <taxon>Eukaryota</taxon>
        <taxon>Metazoa</taxon>
        <taxon>Ecdysozoa</taxon>
        <taxon>Nematoda</taxon>
        <taxon>Chromadorea</taxon>
        <taxon>Rhabditida</taxon>
        <taxon>Tylenchina</taxon>
        <taxon>Panagrolaimomorpha</taxon>
        <taxon>Strongyloidoidea</taxon>
        <taxon>Strongyloididae</taxon>
        <taxon>Strongyloides</taxon>
    </lineage>
</organism>
<evidence type="ECO:0000313" key="11">
    <source>
        <dbReference type="WBParaSite" id="SVE_1615400.1"/>
    </source>
</evidence>
<proteinExistence type="inferred from homology"/>
<dbReference type="GO" id="GO:0000166">
    <property type="term" value="F:nucleotide binding"/>
    <property type="evidence" value="ECO:0007669"/>
    <property type="project" value="UniProtKB-KW"/>
</dbReference>
<dbReference type="SUPFAM" id="SSF56784">
    <property type="entry name" value="HAD-like"/>
    <property type="match status" value="1"/>
</dbReference>
<evidence type="ECO:0000256" key="6">
    <source>
        <dbReference type="ARBA" id="ARBA00022801"/>
    </source>
</evidence>
<dbReference type="AlphaFoldDB" id="A0A0K0FUZ0"/>
<name>A0A0K0FUZ0_STRVS</name>
<evidence type="ECO:0000256" key="8">
    <source>
        <dbReference type="ARBA" id="ARBA00023080"/>
    </source>
</evidence>
<sequence>MDFLTNKPHVYIRNQELVREKISKLVDGGKDGLMVISDFDYTLSRYYDEQGDNCWTTHQLFVNCTETLYPELSEKLMIMKKKYIPIEFCPVMTDEEKSPYMVKWWKESHDEICKAGFTYQTIEEFVKNSKIKFRDGGKEFIEKLDKEFKIPLIIFSAGIGNIIDIFFNQQLNYSPENVHVISNMMEFNEHNICSSFSEPLIHTFCKNSSVITGERKFFHKLCDRHNVLLLGDSLGDLHMDVGVEQEGVSLKMGFLNFDVDALLPKYMKEYDIVIVDDQSMEVPDYILSLITK</sequence>
<dbReference type="EC" id="3.1.3.5" evidence="3 9"/>
<dbReference type="SFLD" id="SFLDS00003">
    <property type="entry name" value="Haloacid_Dehalogenase"/>
    <property type="match status" value="1"/>
</dbReference>
<evidence type="ECO:0000256" key="2">
    <source>
        <dbReference type="ARBA" id="ARBA00008389"/>
    </source>
</evidence>
<evidence type="ECO:0000256" key="1">
    <source>
        <dbReference type="ARBA" id="ARBA00000815"/>
    </source>
</evidence>
<evidence type="ECO:0000256" key="5">
    <source>
        <dbReference type="ARBA" id="ARBA00022741"/>
    </source>
</evidence>
<keyword evidence="6 9" id="KW-0378">Hydrolase</keyword>
<dbReference type="FunFam" id="1.10.150.340:FF:000001">
    <property type="entry name" value="Cytosolic 5-nucleotidase 3-like"/>
    <property type="match status" value="1"/>
</dbReference>
<dbReference type="Proteomes" id="UP000035680">
    <property type="component" value="Unassembled WGS sequence"/>
</dbReference>
<accession>A0A0K0FUZ0</accession>
<keyword evidence="4" id="KW-0479">Metal-binding</keyword>
<dbReference type="SFLD" id="SFLDG01128">
    <property type="entry name" value="C1.4:_5'-Nucleotidase_Like"/>
    <property type="match status" value="1"/>
</dbReference>
<keyword evidence="9" id="KW-0963">Cytoplasm</keyword>
<reference evidence="11" key="2">
    <citation type="submission" date="2015-08" db="UniProtKB">
        <authorList>
            <consortium name="WormBaseParasite"/>
        </authorList>
    </citation>
    <scope>IDENTIFICATION</scope>
</reference>
<dbReference type="NCBIfam" id="TIGR01544">
    <property type="entry name" value="HAD-SF-IE"/>
    <property type="match status" value="1"/>
</dbReference>
<comment type="similarity">
    <text evidence="2 9">Belongs to the pyrimidine 5'-nucleotidase family.</text>
</comment>
<reference evidence="10" key="1">
    <citation type="submission" date="2014-07" db="EMBL/GenBank/DDBJ databases">
        <authorList>
            <person name="Martin A.A"/>
            <person name="De Silva N."/>
        </authorList>
    </citation>
    <scope>NUCLEOTIDE SEQUENCE</scope>
</reference>
<keyword evidence="7" id="KW-0460">Magnesium</keyword>
<dbReference type="Gene3D" id="3.40.50.1000">
    <property type="entry name" value="HAD superfamily/HAD-like"/>
    <property type="match status" value="1"/>
</dbReference>
<keyword evidence="8 9" id="KW-0546">Nucleotide metabolism</keyword>
<dbReference type="GO" id="GO:0000287">
    <property type="term" value="F:magnesium ion binding"/>
    <property type="evidence" value="ECO:0007669"/>
    <property type="project" value="InterPro"/>
</dbReference>
<dbReference type="PANTHER" id="PTHR13045:SF0">
    <property type="entry name" value="7-METHYLGUANOSINE PHOSPHATE-SPECIFIC 5'-NUCLEOTIDASE"/>
    <property type="match status" value="1"/>
</dbReference>
<dbReference type="InterPro" id="IPR006434">
    <property type="entry name" value="Pyrimidine_nucleotidase_eu"/>
</dbReference>
<dbReference type="STRING" id="75913.A0A0K0FUZ0"/>
<dbReference type="Gene3D" id="1.10.150.340">
    <property type="entry name" value="Pyrimidine 5'-nucleotidase (UMPH-1), N-terminal domain"/>
    <property type="match status" value="1"/>
</dbReference>
<dbReference type="InterPro" id="IPR036412">
    <property type="entry name" value="HAD-like_sf"/>
</dbReference>
<keyword evidence="10" id="KW-1185">Reference proteome</keyword>
<dbReference type="PANTHER" id="PTHR13045">
    <property type="entry name" value="5'-NUCLEOTIDASE"/>
    <property type="match status" value="1"/>
</dbReference>
<comment type="catalytic activity">
    <reaction evidence="1 9">
        <text>a ribonucleoside 5'-phosphate + H2O = a ribonucleoside + phosphate</text>
        <dbReference type="Rhea" id="RHEA:12484"/>
        <dbReference type="ChEBI" id="CHEBI:15377"/>
        <dbReference type="ChEBI" id="CHEBI:18254"/>
        <dbReference type="ChEBI" id="CHEBI:43474"/>
        <dbReference type="ChEBI" id="CHEBI:58043"/>
        <dbReference type="EC" id="3.1.3.5"/>
    </reaction>
</comment>
<dbReference type="WBParaSite" id="SVE_1615400.1">
    <property type="protein sequence ID" value="SVE_1615400.1"/>
    <property type="gene ID" value="SVE_1615400"/>
</dbReference>
<evidence type="ECO:0000256" key="9">
    <source>
        <dbReference type="RuleBase" id="RU361276"/>
    </source>
</evidence>
<comment type="subcellular location">
    <subcellularLocation>
        <location evidence="9">Cytoplasm</location>
    </subcellularLocation>
</comment>
<evidence type="ECO:0000313" key="10">
    <source>
        <dbReference type="Proteomes" id="UP000035680"/>
    </source>
</evidence>